<evidence type="ECO:0000313" key="1">
    <source>
        <dbReference type="EMBL" id="KKK73149.1"/>
    </source>
</evidence>
<reference evidence="1" key="1">
    <citation type="journal article" date="2015" name="Nature">
        <title>Complex archaea that bridge the gap between prokaryotes and eukaryotes.</title>
        <authorList>
            <person name="Spang A."/>
            <person name="Saw J.H."/>
            <person name="Jorgensen S.L."/>
            <person name="Zaremba-Niedzwiedzka K."/>
            <person name="Martijn J."/>
            <person name="Lind A.E."/>
            <person name="van Eijk R."/>
            <person name="Schleper C."/>
            <person name="Guy L."/>
            <person name="Ettema T.J."/>
        </authorList>
    </citation>
    <scope>NUCLEOTIDE SEQUENCE</scope>
</reference>
<protein>
    <submittedName>
        <fullName evidence="1">Uncharacterized protein</fullName>
    </submittedName>
</protein>
<dbReference type="AlphaFoldDB" id="A0A0F9A3H4"/>
<gene>
    <name evidence="1" type="ORF">LCGC14_2896710</name>
</gene>
<proteinExistence type="predicted"/>
<name>A0A0F9A3H4_9ZZZZ</name>
<sequence length="191" mass="21133">MTTQPIAALYVEKGGAYFGLDGVDPWDESHDARQYDGPVPVVAHPPCARWGRYWGGAPKTWPRLILGDDGGCFKAALASVRRWGGVLEHPEGSHAWRAFELNIPPKNGGWVVADWQGGWTCCVEQGHYGHRARKATWLYTAGLIPEPLIWGKSTAIVKLEDSMSKRERAATPIPFRDLLISLARQCSSEPQ</sequence>
<organism evidence="1">
    <name type="scientific">marine sediment metagenome</name>
    <dbReference type="NCBI Taxonomy" id="412755"/>
    <lineage>
        <taxon>unclassified sequences</taxon>
        <taxon>metagenomes</taxon>
        <taxon>ecological metagenomes</taxon>
    </lineage>
</organism>
<dbReference type="EMBL" id="LAZR01056917">
    <property type="protein sequence ID" value="KKK73149.1"/>
    <property type="molecule type" value="Genomic_DNA"/>
</dbReference>
<comment type="caution">
    <text evidence="1">The sequence shown here is derived from an EMBL/GenBank/DDBJ whole genome shotgun (WGS) entry which is preliminary data.</text>
</comment>
<accession>A0A0F9A3H4</accession>